<dbReference type="InterPro" id="IPR001005">
    <property type="entry name" value="SANT/Myb"/>
</dbReference>
<feature type="region of interest" description="Disordered" evidence="1">
    <location>
        <begin position="258"/>
        <end position="280"/>
    </location>
</feature>
<dbReference type="Proteomes" id="UP000449547">
    <property type="component" value="Unassembled WGS sequence"/>
</dbReference>
<feature type="region of interest" description="Disordered" evidence="1">
    <location>
        <begin position="1"/>
        <end position="75"/>
    </location>
</feature>
<feature type="compositionally biased region" description="Low complexity" evidence="1">
    <location>
        <begin position="407"/>
        <end position="431"/>
    </location>
</feature>
<dbReference type="Gene3D" id="1.10.10.60">
    <property type="entry name" value="Homeodomain-like"/>
    <property type="match status" value="2"/>
</dbReference>
<evidence type="ECO:0000259" key="2">
    <source>
        <dbReference type="PROSITE" id="PS50090"/>
    </source>
</evidence>
<evidence type="ECO:0000313" key="5">
    <source>
        <dbReference type="Proteomes" id="UP000449547"/>
    </source>
</evidence>
<dbReference type="CDD" id="cd00167">
    <property type="entry name" value="SANT"/>
    <property type="match status" value="2"/>
</dbReference>
<gene>
    <name evidence="4" type="ORF">DIURU_000457</name>
</gene>
<dbReference type="Pfam" id="PF00249">
    <property type="entry name" value="Myb_DNA-binding"/>
    <property type="match status" value="2"/>
</dbReference>
<dbReference type="PROSITE" id="PS51294">
    <property type="entry name" value="HTH_MYB"/>
    <property type="match status" value="2"/>
</dbReference>
<feature type="domain" description="HTH myb-type" evidence="3">
    <location>
        <begin position="65"/>
        <end position="120"/>
    </location>
</feature>
<sequence length="521" mass="54561">MAPQFAPRGSVGASPAPPSMPGVPSIAPGPPAPMAPAQLAPPPGQPLTHPGQPQSGAVAPQAQGQHSTRRGPWSPLEDKKLLDLIAMFGATNWVRISNSLSTRTPKQCRERYHQNLKPSLNRSPITAEEGELIEVLVAKYGKKWAEISRHLNGRSDNAIKNWWNGGANRRRRASQKKDDDDGDAASIKSESTGTYIKRESSGSLGGLDGGAVNGAEASATSTASTAVGATAPTKLPTPSQYPQVPQLPQISFNTSMFGKTSEQASASPHKPASAPPRSASFDVGRAETNAITLPPISATNKRRLLEDSVGRRHSSVSAHLYHHGAGPVHSQSHSNLPVLAGGSASPPYHGSPLLLSTQASRNNSVSHFELLNPSTSASSRRSSYAPDLFPNPLKDVQIAAANLASLSGSSHKGHHGSVSSVASVPPMATPSAHKRNLSQTSSYNSPSMTPNTRFSVSSAASGPPPTSAMDVDTVDGAHESANESANESNADGNADGDNIDSRKRRSHDDGEDKMSMRNLLS</sequence>
<dbReference type="SUPFAM" id="SSF46689">
    <property type="entry name" value="Homeodomain-like"/>
    <property type="match status" value="1"/>
</dbReference>
<feature type="compositionally biased region" description="Low complexity" evidence="1">
    <location>
        <begin position="264"/>
        <end position="280"/>
    </location>
</feature>
<dbReference type="VEuPathDB" id="FungiDB:DIURU_000457"/>
<feature type="compositionally biased region" description="Polar residues" evidence="1">
    <location>
        <begin position="236"/>
        <end position="246"/>
    </location>
</feature>
<accession>A0A642UYB8</accession>
<feature type="domain" description="Myb-like" evidence="2">
    <location>
        <begin position="117"/>
        <end position="164"/>
    </location>
</feature>
<dbReference type="InterPro" id="IPR017930">
    <property type="entry name" value="Myb_dom"/>
</dbReference>
<dbReference type="GO" id="GO:0005634">
    <property type="term" value="C:nucleus"/>
    <property type="evidence" value="ECO:0007669"/>
    <property type="project" value="TreeGrafter"/>
</dbReference>
<dbReference type="EMBL" id="SWFT01000019">
    <property type="protein sequence ID" value="KAA8907770.1"/>
    <property type="molecule type" value="Genomic_DNA"/>
</dbReference>
<dbReference type="GeneID" id="54779110"/>
<evidence type="ECO:0000256" key="1">
    <source>
        <dbReference type="SAM" id="MobiDB-lite"/>
    </source>
</evidence>
<feature type="region of interest" description="Disordered" evidence="1">
    <location>
        <begin position="224"/>
        <end position="246"/>
    </location>
</feature>
<proteinExistence type="predicted"/>
<feature type="domain" description="HTH myb-type" evidence="3">
    <location>
        <begin position="121"/>
        <end position="171"/>
    </location>
</feature>
<evidence type="ECO:0000259" key="3">
    <source>
        <dbReference type="PROSITE" id="PS51294"/>
    </source>
</evidence>
<dbReference type="SMART" id="SM00717">
    <property type="entry name" value="SANT"/>
    <property type="match status" value="2"/>
</dbReference>
<dbReference type="OrthoDB" id="2143914at2759"/>
<organism evidence="4 5">
    <name type="scientific">Diutina rugosa</name>
    <name type="common">Yeast</name>
    <name type="synonym">Candida rugosa</name>
    <dbReference type="NCBI Taxonomy" id="5481"/>
    <lineage>
        <taxon>Eukaryota</taxon>
        <taxon>Fungi</taxon>
        <taxon>Dikarya</taxon>
        <taxon>Ascomycota</taxon>
        <taxon>Saccharomycotina</taxon>
        <taxon>Pichiomycetes</taxon>
        <taxon>Debaryomycetaceae</taxon>
        <taxon>Diutina</taxon>
    </lineage>
</organism>
<keyword evidence="5" id="KW-1185">Reference proteome</keyword>
<dbReference type="RefSeq" id="XP_034014776.1">
    <property type="nucleotide sequence ID" value="XM_034157457.1"/>
</dbReference>
<feature type="compositionally biased region" description="Low complexity" evidence="1">
    <location>
        <begin position="224"/>
        <end position="233"/>
    </location>
</feature>
<dbReference type="AlphaFoldDB" id="A0A642UYB8"/>
<dbReference type="PANTHER" id="PTHR45614">
    <property type="entry name" value="MYB PROTEIN-RELATED"/>
    <property type="match status" value="1"/>
</dbReference>
<feature type="region of interest" description="Disordered" evidence="1">
    <location>
        <begin position="407"/>
        <end position="521"/>
    </location>
</feature>
<feature type="compositionally biased region" description="Pro residues" evidence="1">
    <location>
        <begin position="15"/>
        <end position="45"/>
    </location>
</feature>
<reference evidence="4 5" key="1">
    <citation type="submission" date="2019-07" db="EMBL/GenBank/DDBJ databases">
        <title>Genome assembly of two rare yeast pathogens: Diutina rugosa and Trichomonascus ciferrii.</title>
        <authorList>
            <person name="Mixao V."/>
            <person name="Saus E."/>
            <person name="Hansen A."/>
            <person name="Lass-Flor C."/>
            <person name="Gabaldon T."/>
        </authorList>
    </citation>
    <scope>NUCLEOTIDE SEQUENCE [LARGE SCALE GENOMIC DNA]</scope>
    <source>
        <strain evidence="4 5">CBS 613</strain>
    </source>
</reference>
<evidence type="ECO:0000313" key="4">
    <source>
        <dbReference type="EMBL" id="KAA8907770.1"/>
    </source>
</evidence>
<dbReference type="InterPro" id="IPR009057">
    <property type="entry name" value="Homeodomain-like_sf"/>
</dbReference>
<dbReference type="GO" id="GO:0045944">
    <property type="term" value="P:positive regulation of transcription by RNA polymerase II"/>
    <property type="evidence" value="ECO:0007669"/>
    <property type="project" value="TreeGrafter"/>
</dbReference>
<name>A0A642UYB8_DIURU</name>
<dbReference type="PROSITE" id="PS50090">
    <property type="entry name" value="MYB_LIKE"/>
    <property type="match status" value="2"/>
</dbReference>
<feature type="region of interest" description="Disordered" evidence="1">
    <location>
        <begin position="156"/>
        <end position="209"/>
    </location>
</feature>
<feature type="compositionally biased region" description="Polar residues" evidence="1">
    <location>
        <begin position="437"/>
        <end position="454"/>
    </location>
</feature>
<dbReference type="GO" id="GO:0000981">
    <property type="term" value="F:DNA-binding transcription factor activity, RNA polymerase II-specific"/>
    <property type="evidence" value="ECO:0007669"/>
    <property type="project" value="TreeGrafter"/>
</dbReference>
<protein>
    <submittedName>
        <fullName evidence="4">Uncharacterized protein</fullName>
    </submittedName>
</protein>
<feature type="domain" description="Myb-like" evidence="2">
    <location>
        <begin position="65"/>
        <end position="116"/>
    </location>
</feature>
<dbReference type="GO" id="GO:0000278">
    <property type="term" value="P:mitotic cell cycle"/>
    <property type="evidence" value="ECO:0007669"/>
    <property type="project" value="TreeGrafter"/>
</dbReference>
<feature type="compositionally biased region" description="Low complexity" evidence="1">
    <location>
        <begin position="482"/>
        <end position="496"/>
    </location>
</feature>
<comment type="caution">
    <text evidence="4">The sequence shown here is derived from an EMBL/GenBank/DDBJ whole genome shotgun (WGS) entry which is preliminary data.</text>
</comment>
<dbReference type="PANTHER" id="PTHR45614:SF25">
    <property type="entry name" value="MYB PROTEIN"/>
    <property type="match status" value="1"/>
</dbReference>
<dbReference type="GO" id="GO:0000978">
    <property type="term" value="F:RNA polymerase II cis-regulatory region sequence-specific DNA binding"/>
    <property type="evidence" value="ECO:0007669"/>
    <property type="project" value="TreeGrafter"/>
</dbReference>
<dbReference type="InterPro" id="IPR050560">
    <property type="entry name" value="MYB_TF"/>
</dbReference>
<dbReference type="OMA" id="ASNWVKI"/>
<feature type="compositionally biased region" description="Basic and acidic residues" evidence="1">
    <location>
        <begin position="506"/>
        <end position="515"/>
    </location>
</feature>